<proteinExistence type="predicted"/>
<evidence type="ECO:0000313" key="2">
    <source>
        <dbReference type="EMBL" id="KAK8841896.1"/>
    </source>
</evidence>
<dbReference type="Proteomes" id="UP001470230">
    <property type="component" value="Unassembled WGS sequence"/>
</dbReference>
<name>A0ABR2H7R9_9EUKA</name>
<keyword evidence="3" id="KW-1185">Reference proteome</keyword>
<comment type="caution">
    <text evidence="2">The sequence shown here is derived from an EMBL/GenBank/DDBJ whole genome shotgun (WGS) entry which is preliminary data.</text>
</comment>
<feature type="region of interest" description="Disordered" evidence="1">
    <location>
        <begin position="94"/>
        <end position="131"/>
    </location>
</feature>
<gene>
    <name evidence="2" type="ORF">M9Y10_026848</name>
</gene>
<evidence type="ECO:0000256" key="1">
    <source>
        <dbReference type="SAM" id="MobiDB-lite"/>
    </source>
</evidence>
<organism evidence="2 3">
    <name type="scientific">Tritrichomonas musculus</name>
    <dbReference type="NCBI Taxonomy" id="1915356"/>
    <lineage>
        <taxon>Eukaryota</taxon>
        <taxon>Metamonada</taxon>
        <taxon>Parabasalia</taxon>
        <taxon>Tritrichomonadida</taxon>
        <taxon>Tritrichomonadidae</taxon>
        <taxon>Tritrichomonas</taxon>
    </lineage>
</organism>
<reference evidence="2 3" key="1">
    <citation type="submission" date="2024-04" db="EMBL/GenBank/DDBJ databases">
        <title>Tritrichomonas musculus Genome.</title>
        <authorList>
            <person name="Alves-Ferreira E."/>
            <person name="Grigg M."/>
            <person name="Lorenzi H."/>
            <person name="Galac M."/>
        </authorList>
    </citation>
    <scope>NUCLEOTIDE SEQUENCE [LARGE SCALE GENOMIC DNA]</scope>
    <source>
        <strain evidence="2 3">EAF2021</strain>
    </source>
</reference>
<sequence length="131" mass="14560">MGNNFTNNYNSKLPPGNGAVIALEMKTSNINAEFLEMDNMFVNDNLGIDARVFVQPTGVPIVVPTAEIKDPDAGPIIDNNYDYQTYQKSITFRRKGDFKQRDATASTSRSKSSQRRHQLPISTSLLDIPPP</sequence>
<accession>A0ABR2H7R9</accession>
<protein>
    <submittedName>
        <fullName evidence="2">Uncharacterized protein</fullName>
    </submittedName>
</protein>
<evidence type="ECO:0000313" key="3">
    <source>
        <dbReference type="Proteomes" id="UP001470230"/>
    </source>
</evidence>
<dbReference type="EMBL" id="JAPFFF010000040">
    <property type="protein sequence ID" value="KAK8841896.1"/>
    <property type="molecule type" value="Genomic_DNA"/>
</dbReference>